<protein>
    <submittedName>
        <fullName evidence="2">DNA-binding protein</fullName>
    </submittedName>
</protein>
<evidence type="ECO:0000313" key="2">
    <source>
        <dbReference type="EMBL" id="RVT59544.1"/>
    </source>
</evidence>
<comment type="caution">
    <text evidence="2">The sequence shown here is derived from an EMBL/GenBank/DDBJ whole genome shotgun (WGS) entry which is preliminary data.</text>
</comment>
<evidence type="ECO:0000259" key="1">
    <source>
        <dbReference type="Pfam" id="PF12728"/>
    </source>
</evidence>
<dbReference type="Pfam" id="PF12728">
    <property type="entry name" value="HTH_17"/>
    <property type="match status" value="1"/>
</dbReference>
<keyword evidence="3" id="KW-1185">Reference proteome</keyword>
<dbReference type="EMBL" id="RZTZ01000009">
    <property type="protein sequence ID" value="RVT59544.1"/>
    <property type="molecule type" value="Genomic_DNA"/>
</dbReference>
<accession>A0A3S2X133</accession>
<dbReference type="GO" id="GO:0003677">
    <property type="term" value="F:DNA binding"/>
    <property type="evidence" value="ECO:0007669"/>
    <property type="project" value="UniProtKB-KW"/>
</dbReference>
<dbReference type="InterPro" id="IPR041657">
    <property type="entry name" value="HTH_17"/>
</dbReference>
<dbReference type="Proteomes" id="UP000288024">
    <property type="component" value="Unassembled WGS sequence"/>
</dbReference>
<organism evidence="2 3">
    <name type="scientific">Niallia taxi</name>
    <dbReference type="NCBI Taxonomy" id="2499688"/>
    <lineage>
        <taxon>Bacteria</taxon>
        <taxon>Bacillati</taxon>
        <taxon>Bacillota</taxon>
        <taxon>Bacilli</taxon>
        <taxon>Bacillales</taxon>
        <taxon>Bacillaceae</taxon>
        <taxon>Niallia</taxon>
    </lineage>
</organism>
<dbReference type="AlphaFoldDB" id="A0A3S2X133"/>
<reference evidence="2 3" key="1">
    <citation type="submission" date="2019-01" db="EMBL/GenBank/DDBJ databases">
        <title>Bacillus sp. M5HDSG1-1, whole genome shotgun sequence.</title>
        <authorList>
            <person name="Tuo L."/>
        </authorList>
    </citation>
    <scope>NUCLEOTIDE SEQUENCE [LARGE SCALE GENOMIC DNA]</scope>
    <source>
        <strain evidence="2 3">M5HDSG1-1</strain>
    </source>
</reference>
<dbReference type="GeneID" id="87619072"/>
<dbReference type="RefSeq" id="WP_127739985.1">
    <property type="nucleotide sequence ID" value="NZ_CAJCKN010000005.1"/>
</dbReference>
<sequence>MNTIVNSKRVNIEGSKVMVRKKVNNMSMLSDDAVLSPFEDEHVEVKVPEYIKVADAARIMGVSTQMIRKFCVEGKLKAQQSMPGSGRWKIKASELMHYPGWDDFIKRKKATREKSKALAEFMDGNNGSL</sequence>
<evidence type="ECO:0000313" key="3">
    <source>
        <dbReference type="Proteomes" id="UP000288024"/>
    </source>
</evidence>
<keyword evidence="2" id="KW-0238">DNA-binding</keyword>
<proteinExistence type="predicted"/>
<gene>
    <name evidence="2" type="ORF">EM808_19825</name>
</gene>
<feature type="domain" description="Helix-turn-helix" evidence="1">
    <location>
        <begin position="51"/>
        <end position="98"/>
    </location>
</feature>
<name>A0A3S2X133_9BACI</name>